<dbReference type="Gene3D" id="1.10.1750.10">
    <property type="match status" value="1"/>
</dbReference>
<evidence type="ECO:0000256" key="3">
    <source>
        <dbReference type="ARBA" id="ARBA00022705"/>
    </source>
</evidence>
<dbReference type="InterPro" id="IPR020591">
    <property type="entry name" value="Chromosome_initiator_DnaA-like"/>
</dbReference>
<sequence>MTTAQIDPTQDQKWGRVLQRLHDELGEEVYSSWFTRIDFESRSASVVKVSVPTLFIRQWVEQRYGARIVQLCQQEMGDIRRVDFVVRGSVRPGSPSAPGRADKPSQPSPERAPRGSAKGTSAKAPKTEPDQPEDALNGSPLDPRYTLSSFEEGPSNMLALAAAKRVAVAASGEKAAFNPLFIHGSVGYGKTHILQGIAAEARQHAQRRVLYLTAEHYIYRFVAALKNQTALAFKELLRDIDVLLIDDLQFLHGGKVQEEFCHTLNALVDGARQVVLAADRPVSELEGLDQRVRSRIGAGLSVEIGAPDLELRSKILERRLAAQKAAFPELEFPRDVLDFVARSVTSNGRDLDGAVNRLVARNQLTGAAITLDMAESALKDLVRAREGRRPKIEDIQRVVAQHYNVSKADLVSARRTRAVVRPRQVAMFLAKSLTPRSLPEIGRRFGGRDHTTVLHAVRKIDSLVGTDNALAEDVETLKRLLDS</sequence>
<dbReference type="EMBL" id="JAUSUL010000001">
    <property type="protein sequence ID" value="MDQ0314172.1"/>
    <property type="molecule type" value="Genomic_DNA"/>
</dbReference>
<comment type="caution">
    <text evidence="15">The sequence shown here is derived from an EMBL/GenBank/DDBJ whole genome shotgun (WGS) entry which is preliminary data.</text>
</comment>
<evidence type="ECO:0000256" key="8">
    <source>
        <dbReference type="HAMAP-Rule" id="MF_00377"/>
    </source>
</evidence>
<dbReference type="InterPro" id="IPR003593">
    <property type="entry name" value="AAA+_ATPase"/>
</dbReference>
<feature type="binding site" evidence="8">
    <location>
        <position position="189"/>
    </location>
    <ligand>
        <name>ATP</name>
        <dbReference type="ChEBI" id="CHEBI:30616"/>
    </ligand>
</feature>
<feature type="domain" description="AAA+ ATPase" evidence="13">
    <location>
        <begin position="176"/>
        <end position="302"/>
    </location>
</feature>
<dbReference type="Gene3D" id="1.10.8.60">
    <property type="match status" value="1"/>
</dbReference>
<feature type="binding site" evidence="8">
    <location>
        <position position="191"/>
    </location>
    <ligand>
        <name>ATP</name>
        <dbReference type="ChEBI" id="CHEBI:30616"/>
    </ligand>
</feature>
<dbReference type="SUPFAM" id="SSF48295">
    <property type="entry name" value="TrpR-like"/>
    <property type="match status" value="1"/>
</dbReference>
<evidence type="ECO:0000256" key="2">
    <source>
        <dbReference type="ARBA" id="ARBA00022490"/>
    </source>
</evidence>
<keyword evidence="4 8" id="KW-0547">Nucleotide-binding</keyword>
<dbReference type="GO" id="GO:0005886">
    <property type="term" value="C:plasma membrane"/>
    <property type="evidence" value="ECO:0007669"/>
    <property type="project" value="TreeGrafter"/>
</dbReference>
<dbReference type="NCBIfam" id="TIGR00362">
    <property type="entry name" value="DnaA"/>
    <property type="match status" value="1"/>
</dbReference>
<feature type="domain" description="Chromosomal replication initiator DnaA C-terminal" evidence="14">
    <location>
        <begin position="391"/>
        <end position="460"/>
    </location>
</feature>
<comment type="subunit">
    <text evidence="8">Oligomerizes as a right-handed, spiral filament on DNA at oriC.</text>
</comment>
<dbReference type="Gene3D" id="3.30.300.180">
    <property type="match status" value="1"/>
</dbReference>
<feature type="region of interest" description="Domain IV, binds dsDNA" evidence="8">
    <location>
        <begin position="363"/>
        <end position="483"/>
    </location>
</feature>
<dbReference type="InterPro" id="IPR027417">
    <property type="entry name" value="P-loop_NTPase"/>
</dbReference>
<evidence type="ECO:0000256" key="4">
    <source>
        <dbReference type="ARBA" id="ARBA00022741"/>
    </source>
</evidence>
<dbReference type="InterPro" id="IPR013159">
    <property type="entry name" value="DnaA_C"/>
</dbReference>
<evidence type="ECO:0000259" key="14">
    <source>
        <dbReference type="SMART" id="SM00760"/>
    </source>
</evidence>
<dbReference type="InterPro" id="IPR038454">
    <property type="entry name" value="DnaA_N_sf"/>
</dbReference>
<protein>
    <recommendedName>
        <fullName evidence="8 9">Chromosomal replication initiator protein DnaA</fullName>
    </recommendedName>
</protein>
<evidence type="ECO:0000256" key="7">
    <source>
        <dbReference type="ARBA" id="ARBA00023125"/>
    </source>
</evidence>
<dbReference type="Pfam" id="PF00308">
    <property type="entry name" value="Bac_DnaA"/>
    <property type="match status" value="1"/>
</dbReference>
<dbReference type="GO" id="GO:0006270">
    <property type="term" value="P:DNA replication initiation"/>
    <property type="evidence" value="ECO:0007669"/>
    <property type="project" value="UniProtKB-UniRule"/>
</dbReference>
<gene>
    <name evidence="8" type="primary">dnaA</name>
    <name evidence="15" type="ORF">J2S73_000609</name>
</gene>
<evidence type="ECO:0000256" key="9">
    <source>
        <dbReference type="NCBIfam" id="TIGR00362"/>
    </source>
</evidence>
<comment type="caution">
    <text evidence="8">Lacks conserved residue(s) required for the propagation of feature annotation.</text>
</comment>
<dbReference type="Gene3D" id="3.40.50.300">
    <property type="entry name" value="P-loop containing nucleotide triphosphate hydrolases"/>
    <property type="match status" value="1"/>
</dbReference>
<dbReference type="PANTHER" id="PTHR30050:SF2">
    <property type="entry name" value="CHROMOSOMAL REPLICATION INITIATOR PROTEIN DNAA"/>
    <property type="match status" value="1"/>
</dbReference>
<dbReference type="PANTHER" id="PTHR30050">
    <property type="entry name" value="CHROMOSOMAL REPLICATION INITIATOR PROTEIN DNAA"/>
    <property type="match status" value="1"/>
</dbReference>
<dbReference type="GO" id="GO:0006275">
    <property type="term" value="P:regulation of DNA replication"/>
    <property type="evidence" value="ECO:0007669"/>
    <property type="project" value="UniProtKB-UniRule"/>
</dbReference>
<comment type="function">
    <text evidence="8 10">Plays an essential role in the initiation and regulation of chromosomal replication. ATP-DnaA binds to the origin of replication (oriC) to initiate formation of the DNA replication initiation complex once per cell cycle. Binds the DnaA box (a 9 base pair repeat at the origin) and separates the double-stranded (ds)DNA. Forms a right-handed helical filament on oriC DNA; dsDNA binds to the exterior of the filament while single-stranded (ss)DNA is stabiized in the filament's interior. The ATP-DnaA-oriC complex binds and stabilizes one strand of the AT-rich DNA unwinding element (DUE), permitting loading of DNA polymerase. After initiation quickly degrades to an ADP-DnaA complex that is not apt for DNA replication. Binds acidic phospholipids.</text>
</comment>
<dbReference type="PROSITE" id="PS01008">
    <property type="entry name" value="DNAA"/>
    <property type="match status" value="1"/>
</dbReference>
<evidence type="ECO:0000313" key="15">
    <source>
        <dbReference type="EMBL" id="MDQ0314172.1"/>
    </source>
</evidence>
<keyword evidence="16" id="KW-1185">Reference proteome</keyword>
<dbReference type="InterPro" id="IPR013317">
    <property type="entry name" value="DnaA_dom"/>
</dbReference>
<dbReference type="GO" id="GO:0003688">
    <property type="term" value="F:DNA replication origin binding"/>
    <property type="evidence" value="ECO:0007669"/>
    <property type="project" value="UniProtKB-UniRule"/>
</dbReference>
<comment type="domain">
    <text evidence="8">Domain I is involved in oligomerization and binding regulators, domain II is flexibile and of varying length in different bacteria, domain III forms the AAA+ region, while domain IV binds dsDNA.</text>
</comment>
<comment type="similarity">
    <text evidence="1 8 11">Belongs to the DnaA family.</text>
</comment>
<dbReference type="PRINTS" id="PR00051">
    <property type="entry name" value="DNAA"/>
</dbReference>
<feature type="binding site" evidence="8">
    <location>
        <position position="190"/>
    </location>
    <ligand>
        <name>ATP</name>
        <dbReference type="ChEBI" id="CHEBI:30616"/>
    </ligand>
</feature>
<dbReference type="SMART" id="SM00760">
    <property type="entry name" value="Bac_DnaA_C"/>
    <property type="match status" value="1"/>
</dbReference>
<organism evidence="15 16">
    <name type="scientific">Amorphus orientalis</name>
    <dbReference type="NCBI Taxonomy" id="649198"/>
    <lineage>
        <taxon>Bacteria</taxon>
        <taxon>Pseudomonadati</taxon>
        <taxon>Pseudomonadota</taxon>
        <taxon>Alphaproteobacteria</taxon>
        <taxon>Hyphomicrobiales</taxon>
        <taxon>Amorphaceae</taxon>
        <taxon>Amorphus</taxon>
    </lineage>
</organism>
<keyword evidence="5 8" id="KW-0067">ATP-binding</keyword>
<feature type="binding site" evidence="8">
    <location>
        <position position="187"/>
    </location>
    <ligand>
        <name>ATP</name>
        <dbReference type="ChEBI" id="CHEBI:30616"/>
    </ligand>
</feature>
<dbReference type="SMART" id="SM00382">
    <property type="entry name" value="AAA"/>
    <property type="match status" value="1"/>
</dbReference>
<evidence type="ECO:0000256" key="5">
    <source>
        <dbReference type="ARBA" id="ARBA00022840"/>
    </source>
</evidence>
<dbReference type="InterPro" id="IPR010921">
    <property type="entry name" value="Trp_repressor/repl_initiator"/>
</dbReference>
<evidence type="ECO:0000256" key="6">
    <source>
        <dbReference type="ARBA" id="ARBA00023121"/>
    </source>
</evidence>
<dbReference type="InterPro" id="IPR001957">
    <property type="entry name" value="Chromosome_initiator_DnaA"/>
</dbReference>
<feature type="region of interest" description="Domain I, interacts with DnaA modulators" evidence="8">
    <location>
        <begin position="1"/>
        <end position="96"/>
    </location>
</feature>
<evidence type="ECO:0000256" key="1">
    <source>
        <dbReference type="ARBA" id="ARBA00006583"/>
    </source>
</evidence>
<keyword evidence="2 8" id="KW-0963">Cytoplasm</keyword>
<name>A0AAE4ARG1_9HYPH</name>
<comment type="subcellular location">
    <subcellularLocation>
        <location evidence="8">Cytoplasm</location>
    </subcellularLocation>
</comment>
<dbReference type="GO" id="GO:0008289">
    <property type="term" value="F:lipid binding"/>
    <property type="evidence" value="ECO:0007669"/>
    <property type="project" value="UniProtKB-KW"/>
</dbReference>
<keyword evidence="3 8" id="KW-0235">DNA replication</keyword>
<dbReference type="HAMAP" id="MF_00377">
    <property type="entry name" value="DnaA_bact"/>
    <property type="match status" value="1"/>
</dbReference>
<dbReference type="GO" id="GO:0005524">
    <property type="term" value="F:ATP binding"/>
    <property type="evidence" value="ECO:0007669"/>
    <property type="project" value="UniProtKB-UniRule"/>
</dbReference>
<evidence type="ECO:0000259" key="13">
    <source>
        <dbReference type="SMART" id="SM00382"/>
    </source>
</evidence>
<dbReference type="CDD" id="cd00009">
    <property type="entry name" value="AAA"/>
    <property type="match status" value="1"/>
</dbReference>
<dbReference type="CDD" id="cd06571">
    <property type="entry name" value="Bac_DnaA_C"/>
    <property type="match status" value="1"/>
</dbReference>
<accession>A0AAE4ARG1</accession>
<dbReference type="Pfam" id="PF08299">
    <property type="entry name" value="Bac_DnaA_C"/>
    <property type="match status" value="1"/>
</dbReference>
<dbReference type="RefSeq" id="WP_306883950.1">
    <property type="nucleotide sequence ID" value="NZ_JAUSUL010000001.1"/>
</dbReference>
<proteinExistence type="inferred from homology"/>
<keyword evidence="6 8" id="KW-0446">Lipid-binding</keyword>
<keyword evidence="7 8" id="KW-0238">DNA-binding</keyword>
<evidence type="ECO:0000256" key="12">
    <source>
        <dbReference type="SAM" id="MobiDB-lite"/>
    </source>
</evidence>
<dbReference type="AlphaFoldDB" id="A0AAE4ARG1"/>
<dbReference type="GO" id="GO:0005737">
    <property type="term" value="C:cytoplasm"/>
    <property type="evidence" value="ECO:0007669"/>
    <property type="project" value="UniProtKB-SubCell"/>
</dbReference>
<evidence type="ECO:0000313" key="16">
    <source>
        <dbReference type="Proteomes" id="UP001229244"/>
    </source>
</evidence>
<dbReference type="InterPro" id="IPR018312">
    <property type="entry name" value="Chromosome_initiator_DnaA_CS"/>
</dbReference>
<reference evidence="15" key="1">
    <citation type="submission" date="2023-07" db="EMBL/GenBank/DDBJ databases">
        <title>Genomic Encyclopedia of Type Strains, Phase IV (KMG-IV): sequencing the most valuable type-strain genomes for metagenomic binning, comparative biology and taxonomic classification.</title>
        <authorList>
            <person name="Goeker M."/>
        </authorList>
    </citation>
    <scope>NUCLEOTIDE SEQUENCE</scope>
    <source>
        <strain evidence="15">DSM 21202</strain>
    </source>
</reference>
<dbReference type="InterPro" id="IPR024633">
    <property type="entry name" value="DnaA_N_dom"/>
</dbReference>
<dbReference type="Pfam" id="PF11638">
    <property type="entry name" value="DnaA_N"/>
    <property type="match status" value="1"/>
</dbReference>
<dbReference type="Proteomes" id="UP001229244">
    <property type="component" value="Unassembled WGS sequence"/>
</dbReference>
<dbReference type="SUPFAM" id="SSF52540">
    <property type="entry name" value="P-loop containing nucleoside triphosphate hydrolases"/>
    <property type="match status" value="1"/>
</dbReference>
<feature type="region of interest" description="Disordered" evidence="12">
    <location>
        <begin position="90"/>
        <end position="147"/>
    </location>
</feature>
<evidence type="ECO:0000256" key="11">
    <source>
        <dbReference type="RuleBase" id="RU004227"/>
    </source>
</evidence>
<evidence type="ECO:0000256" key="10">
    <source>
        <dbReference type="RuleBase" id="RU000577"/>
    </source>
</evidence>